<evidence type="ECO:0000259" key="3">
    <source>
        <dbReference type="SMART" id="SM00244"/>
    </source>
</evidence>
<gene>
    <name evidence="4" type="ORF">JKP88DRAFT_195920</name>
</gene>
<dbReference type="Gene3D" id="3.30.479.30">
    <property type="entry name" value="Band 7 domain"/>
    <property type="match status" value="1"/>
</dbReference>
<dbReference type="OrthoDB" id="275637at2759"/>
<keyword evidence="5" id="KW-1185">Reference proteome</keyword>
<organism evidence="4 5">
    <name type="scientific">Tribonema minus</name>
    <dbReference type="NCBI Taxonomy" id="303371"/>
    <lineage>
        <taxon>Eukaryota</taxon>
        <taxon>Sar</taxon>
        <taxon>Stramenopiles</taxon>
        <taxon>Ochrophyta</taxon>
        <taxon>PX clade</taxon>
        <taxon>Xanthophyceae</taxon>
        <taxon>Tribonematales</taxon>
        <taxon>Tribonemataceae</taxon>
        <taxon>Tribonema</taxon>
    </lineage>
</organism>
<dbReference type="SUPFAM" id="SSF117892">
    <property type="entry name" value="Band 7/SPFH domain"/>
    <property type="match status" value="1"/>
</dbReference>
<dbReference type="InterPro" id="IPR001107">
    <property type="entry name" value="Band_7"/>
</dbReference>
<dbReference type="EMBL" id="JAFCMP010000334">
    <property type="protein sequence ID" value="KAG5181204.1"/>
    <property type="molecule type" value="Genomic_DNA"/>
</dbReference>
<accession>A0A835Z1F2</accession>
<name>A0A835Z1F2_9STRA</name>
<dbReference type="PRINTS" id="PR00679">
    <property type="entry name" value="PROHIBITIN"/>
</dbReference>
<proteinExistence type="inferred from homology"/>
<evidence type="ECO:0000313" key="5">
    <source>
        <dbReference type="Proteomes" id="UP000664859"/>
    </source>
</evidence>
<evidence type="ECO:0000256" key="2">
    <source>
        <dbReference type="RuleBase" id="RU366048"/>
    </source>
</evidence>
<dbReference type="FunFam" id="3.30.479.30:FF:000001">
    <property type="entry name" value="Prohibitin 2"/>
    <property type="match status" value="1"/>
</dbReference>
<dbReference type="InterPro" id="IPR000163">
    <property type="entry name" value="Prohibitin"/>
</dbReference>
<dbReference type="AlphaFoldDB" id="A0A835Z1F2"/>
<protein>
    <recommendedName>
        <fullName evidence="2">Prohibitin</fullName>
    </recommendedName>
</protein>
<dbReference type="InterPro" id="IPR036013">
    <property type="entry name" value="Band_7/SPFH_dom_sf"/>
</dbReference>
<comment type="caution">
    <text evidence="4">The sequence shown here is derived from an EMBL/GenBank/DDBJ whole genome shotgun (WGS) entry which is preliminary data.</text>
</comment>
<comment type="similarity">
    <text evidence="1 2">Belongs to the prohibitin family.</text>
</comment>
<dbReference type="Proteomes" id="UP000664859">
    <property type="component" value="Unassembled WGS sequence"/>
</dbReference>
<keyword evidence="2" id="KW-0472">Membrane</keyword>
<evidence type="ECO:0000313" key="4">
    <source>
        <dbReference type="EMBL" id="KAG5181204.1"/>
    </source>
</evidence>
<feature type="domain" description="Band 7" evidence="3">
    <location>
        <begin position="24"/>
        <end position="186"/>
    </location>
</feature>
<dbReference type="SMART" id="SM00244">
    <property type="entry name" value="PHB"/>
    <property type="match status" value="1"/>
</dbReference>
<keyword evidence="2" id="KW-0999">Mitochondrion inner membrane</keyword>
<dbReference type="CDD" id="cd03401">
    <property type="entry name" value="SPFH_prohibitin"/>
    <property type="match status" value="1"/>
</dbReference>
<dbReference type="Pfam" id="PF01145">
    <property type="entry name" value="Band_7"/>
    <property type="match status" value="1"/>
</dbReference>
<dbReference type="GO" id="GO:0007005">
    <property type="term" value="P:mitochondrion organization"/>
    <property type="evidence" value="ECO:0007669"/>
    <property type="project" value="TreeGrafter"/>
</dbReference>
<dbReference type="PANTHER" id="PTHR23222">
    <property type="entry name" value="PROHIBITIN"/>
    <property type="match status" value="1"/>
</dbReference>
<dbReference type="PANTHER" id="PTHR23222:SF0">
    <property type="entry name" value="PROHIBITIN 1"/>
    <property type="match status" value="1"/>
</dbReference>
<comment type="subcellular location">
    <subcellularLocation>
        <location evidence="2">Mitochondrion inner membrane</location>
    </subcellularLocation>
</comment>
<keyword evidence="2" id="KW-0496">Mitochondrion</keyword>
<sequence length="276" mass="29930">MADRLLSAATRVGVLVAGAAAVDLCLYTVDGGERAVIFDRLAGVKDDVVGEGTHFLIPGLQTPIIMDVRDRARVINSVTGTKDLQTANISLRVLSRPDEAKLALIFKQLGQDYDDRVLPSLGNEVLKAVVAKYNAEELLSKRETVSHQVREEIMARAKQFNLILDDVSITHLTFGREFTKAIENKQVAQQEAERQVYLVQKSEQERQAAVIRAEGEAEAADLISNALKSSGSGLIEVRRIDAAKEIAETLANGRGVTYLPAGQGGANMLLSVDPSH</sequence>
<dbReference type="GO" id="GO:0005743">
    <property type="term" value="C:mitochondrial inner membrane"/>
    <property type="evidence" value="ECO:0007669"/>
    <property type="project" value="UniProtKB-SubCell"/>
</dbReference>
<reference evidence="4" key="1">
    <citation type="submission" date="2021-02" db="EMBL/GenBank/DDBJ databases">
        <title>First Annotated Genome of the Yellow-green Alga Tribonema minus.</title>
        <authorList>
            <person name="Mahan K.M."/>
        </authorList>
    </citation>
    <scope>NUCLEOTIDE SEQUENCE</scope>
    <source>
        <strain evidence="4">UTEX B ZZ1240</strain>
    </source>
</reference>
<evidence type="ECO:0000256" key="1">
    <source>
        <dbReference type="ARBA" id="ARBA00009658"/>
    </source>
</evidence>